<feature type="active site" evidence="7">
    <location>
        <position position="84"/>
    </location>
</feature>
<dbReference type="EMBL" id="BK015952">
    <property type="protein sequence ID" value="DAF86748.1"/>
    <property type="molecule type" value="Genomic_DNA"/>
</dbReference>
<reference evidence="10" key="1">
    <citation type="journal article" date="2021" name="Proc. Natl. Acad. Sci. U.S.A.">
        <title>A Catalog of Tens of Thousands of Viruses from Human Metagenomes Reveals Hidden Associations with Chronic Diseases.</title>
        <authorList>
            <person name="Tisza M.J."/>
            <person name="Buck C.B."/>
        </authorList>
    </citation>
    <scope>NUCLEOTIDE SEQUENCE</scope>
    <source>
        <strain evidence="10">CtFNi10</strain>
    </source>
</reference>
<keyword evidence="2" id="KW-0945">Host-virus interaction</keyword>
<comment type="similarity">
    <text evidence="7 8">Belongs to the class I-like SAM-binding methyltransferase superfamily. C5-methyltransferase family.</text>
</comment>
<keyword evidence="3 7" id="KW-0808">Transferase</keyword>
<evidence type="ECO:0000313" key="10">
    <source>
        <dbReference type="EMBL" id="DAF86748.1"/>
    </source>
</evidence>
<dbReference type="PANTHER" id="PTHR10629">
    <property type="entry name" value="CYTOSINE-SPECIFIC METHYLTRANSFERASE"/>
    <property type="match status" value="1"/>
</dbReference>
<dbReference type="SUPFAM" id="SSF53335">
    <property type="entry name" value="S-adenosyl-L-methionine-dependent methyltransferases"/>
    <property type="match status" value="1"/>
</dbReference>
<dbReference type="GO" id="GO:0003886">
    <property type="term" value="F:DNA (cytosine-5-)-methyltransferase activity"/>
    <property type="evidence" value="ECO:0007669"/>
    <property type="project" value="UniProtKB-EC"/>
</dbReference>
<keyword evidence="6" id="KW-1258">Restriction-modification system evasion by virus</keyword>
<dbReference type="InterPro" id="IPR001525">
    <property type="entry name" value="C5_MeTfrase"/>
</dbReference>
<evidence type="ECO:0000256" key="5">
    <source>
        <dbReference type="ARBA" id="ARBA00023280"/>
    </source>
</evidence>
<accession>A0A8S5TX18</accession>
<evidence type="ECO:0000256" key="4">
    <source>
        <dbReference type="ARBA" id="ARBA00022691"/>
    </source>
</evidence>
<evidence type="ECO:0000256" key="3">
    <source>
        <dbReference type="ARBA" id="ARBA00022679"/>
    </source>
</evidence>
<dbReference type="NCBIfam" id="TIGR00675">
    <property type="entry name" value="dcm"/>
    <property type="match status" value="1"/>
</dbReference>
<dbReference type="GO" id="GO:0099018">
    <property type="term" value="P:symbiont-mediated evasion of host restriction-modification system"/>
    <property type="evidence" value="ECO:0007669"/>
    <property type="project" value="UniProtKB-KW"/>
</dbReference>
<evidence type="ECO:0000256" key="1">
    <source>
        <dbReference type="ARBA" id="ARBA00022603"/>
    </source>
</evidence>
<evidence type="ECO:0000256" key="2">
    <source>
        <dbReference type="ARBA" id="ARBA00022632"/>
    </source>
</evidence>
<keyword evidence="1 7" id="KW-0489">Methyltransferase</keyword>
<evidence type="ECO:0000256" key="6">
    <source>
        <dbReference type="ARBA" id="ARBA00033479"/>
    </source>
</evidence>
<dbReference type="PANTHER" id="PTHR10629:SF52">
    <property type="entry name" value="DNA (CYTOSINE-5)-METHYLTRANSFERASE 1"/>
    <property type="match status" value="1"/>
</dbReference>
<dbReference type="InterPro" id="IPR018117">
    <property type="entry name" value="C5_DNA_meth_AS"/>
</dbReference>
<dbReference type="InterPro" id="IPR029063">
    <property type="entry name" value="SAM-dependent_MTases_sf"/>
</dbReference>
<keyword evidence="4 7" id="KW-0949">S-adenosyl-L-methionine</keyword>
<dbReference type="Pfam" id="PF00145">
    <property type="entry name" value="DNA_methylase"/>
    <property type="match status" value="1"/>
</dbReference>
<sequence>MVTMNTDNPAQLTHGSLFSGIGGFDLGAEMSGIPTLFSCEVEERKRRILKKHFPDTPQWADIAQMGRDGRAIPHVDILSGGFPCQDISCANTSKNKYDENGIVKGIRGDRSGLWKEYARVLGEVKPRYIIFENSPLLLRRGLEVTLRDLAESGYHVEWQVLSACHFGYPHIRKRIYAIAYALPSGREIHGKLFRPISHVLSSRLSGQDNLAMPTQRFRSDSDFSRVQLYDGFSSQLGKAGRLEIEDFGNAVIPGIAHYLFECIKLFDAQQKAEALC</sequence>
<name>A0A8S5TX18_9CAUD</name>
<dbReference type="GO" id="GO:0052170">
    <property type="term" value="P:symbiont-mediated suppression of host innate immune response"/>
    <property type="evidence" value="ECO:0007669"/>
    <property type="project" value="UniProtKB-KW"/>
</dbReference>
<dbReference type="GO" id="GO:0044027">
    <property type="term" value="P:negative regulation of gene expression via chromosomal CpG island methylation"/>
    <property type="evidence" value="ECO:0007669"/>
    <property type="project" value="TreeGrafter"/>
</dbReference>
<dbReference type="PROSITE" id="PS00094">
    <property type="entry name" value="C5_MTASE_1"/>
    <property type="match status" value="1"/>
</dbReference>
<dbReference type="EC" id="2.1.1.37" evidence="9"/>
<dbReference type="Gene3D" id="3.40.50.150">
    <property type="entry name" value="Vaccinia Virus protein VP39"/>
    <property type="match status" value="1"/>
</dbReference>
<protein>
    <recommendedName>
        <fullName evidence="9">Cytosine-specific methyltransferase</fullName>
        <ecNumber evidence="9">2.1.1.37</ecNumber>
    </recommendedName>
</protein>
<dbReference type="InterPro" id="IPR050390">
    <property type="entry name" value="C5-Methyltransferase"/>
</dbReference>
<evidence type="ECO:0000256" key="7">
    <source>
        <dbReference type="PROSITE-ProRule" id="PRU01016"/>
    </source>
</evidence>
<evidence type="ECO:0000256" key="9">
    <source>
        <dbReference type="RuleBase" id="RU000417"/>
    </source>
</evidence>
<comment type="catalytic activity">
    <reaction evidence="9">
        <text>a 2'-deoxycytidine in DNA + S-adenosyl-L-methionine = a 5-methyl-2'-deoxycytidine in DNA + S-adenosyl-L-homocysteine + H(+)</text>
        <dbReference type="Rhea" id="RHEA:13681"/>
        <dbReference type="Rhea" id="RHEA-COMP:11369"/>
        <dbReference type="Rhea" id="RHEA-COMP:11370"/>
        <dbReference type="ChEBI" id="CHEBI:15378"/>
        <dbReference type="ChEBI" id="CHEBI:57856"/>
        <dbReference type="ChEBI" id="CHEBI:59789"/>
        <dbReference type="ChEBI" id="CHEBI:85452"/>
        <dbReference type="ChEBI" id="CHEBI:85454"/>
        <dbReference type="EC" id="2.1.1.37"/>
    </reaction>
</comment>
<keyword evidence="5" id="KW-0899">Viral immunoevasion</keyword>
<keyword evidence="2" id="KW-1090">Inhibition of host innate immune response by virus</keyword>
<evidence type="ECO:0000256" key="8">
    <source>
        <dbReference type="RuleBase" id="RU000416"/>
    </source>
</evidence>
<dbReference type="GO" id="GO:0003677">
    <property type="term" value="F:DNA binding"/>
    <property type="evidence" value="ECO:0007669"/>
    <property type="project" value="TreeGrafter"/>
</dbReference>
<dbReference type="PROSITE" id="PS51679">
    <property type="entry name" value="SAM_MT_C5"/>
    <property type="match status" value="1"/>
</dbReference>
<proteinExistence type="inferred from homology"/>
<dbReference type="GO" id="GO:0032259">
    <property type="term" value="P:methylation"/>
    <property type="evidence" value="ECO:0007669"/>
    <property type="project" value="UniProtKB-KW"/>
</dbReference>
<dbReference type="PRINTS" id="PR00105">
    <property type="entry name" value="C5METTRFRASE"/>
</dbReference>
<organism evidence="10">
    <name type="scientific">Myoviridae sp. ctFNi10</name>
    <dbReference type="NCBI Taxonomy" id="2825067"/>
    <lineage>
        <taxon>Viruses</taxon>
        <taxon>Duplodnaviria</taxon>
        <taxon>Heunggongvirae</taxon>
        <taxon>Uroviricota</taxon>
        <taxon>Caudoviricetes</taxon>
    </lineage>
</organism>